<evidence type="ECO:0000256" key="1">
    <source>
        <dbReference type="SAM" id="MobiDB-lite"/>
    </source>
</evidence>
<comment type="caution">
    <text evidence="2">The sequence shown here is derived from an EMBL/GenBank/DDBJ whole genome shotgun (WGS) entry which is preliminary data.</text>
</comment>
<organism evidence="2 3">
    <name type="scientific">Aureobasidium pullulans</name>
    <name type="common">Black yeast</name>
    <name type="synonym">Pullularia pullulans</name>
    <dbReference type="NCBI Taxonomy" id="5580"/>
    <lineage>
        <taxon>Eukaryota</taxon>
        <taxon>Fungi</taxon>
        <taxon>Dikarya</taxon>
        <taxon>Ascomycota</taxon>
        <taxon>Pezizomycotina</taxon>
        <taxon>Dothideomycetes</taxon>
        <taxon>Dothideomycetidae</taxon>
        <taxon>Dothideales</taxon>
        <taxon>Saccotheciaceae</taxon>
        <taxon>Aureobasidium</taxon>
    </lineage>
</organism>
<feature type="compositionally biased region" description="Low complexity" evidence="1">
    <location>
        <begin position="58"/>
        <end position="84"/>
    </location>
</feature>
<feature type="compositionally biased region" description="Polar residues" evidence="1">
    <location>
        <begin position="39"/>
        <end position="54"/>
    </location>
</feature>
<dbReference type="AlphaFoldDB" id="A0A4S9ATB3"/>
<evidence type="ECO:0000313" key="3">
    <source>
        <dbReference type="Proteomes" id="UP000304928"/>
    </source>
</evidence>
<gene>
    <name evidence="2" type="ORF">D6D15_09678</name>
</gene>
<feature type="compositionally biased region" description="Polar residues" evidence="1">
    <location>
        <begin position="17"/>
        <end position="29"/>
    </location>
</feature>
<feature type="region of interest" description="Disordered" evidence="1">
    <location>
        <begin position="237"/>
        <end position="292"/>
    </location>
</feature>
<dbReference type="Proteomes" id="UP000304928">
    <property type="component" value="Unassembled WGS sequence"/>
</dbReference>
<protein>
    <submittedName>
        <fullName evidence="2">Uncharacterized protein</fullName>
    </submittedName>
</protein>
<name>A0A4S9ATB3_AURPU</name>
<feature type="region of interest" description="Disordered" evidence="1">
    <location>
        <begin position="1"/>
        <end position="84"/>
    </location>
</feature>
<accession>A0A4S9ATB3</accession>
<proteinExistence type="predicted"/>
<sequence length="292" mass="32496">MLGSQSRPIPPVRFPIHNSTSPKSHPTMTKSKHNHSRKPSNASNTHSRKPSNAYSILPTHSTTHSSDSETSSPASSKKSSTPSIDISDIHSHLSTLEDELKISLSNIVGVLLNLNCDEVTELKSCIRHELRFRTVTVSTFDVYYPTTGQKSELLCKKGQAQLGWHLSPSKTTSLIRSSTVFAVALEFPQLFKEPTTLEDFRREWTPNTFGCYPIVPFQFRRDILARMVEICGEEMKKDKSLRAGATDPKPYKKKPALSPESTSTPAANKRARVEASSTNTSSSLKREHMSLE</sequence>
<evidence type="ECO:0000313" key="2">
    <source>
        <dbReference type="EMBL" id="THW83295.1"/>
    </source>
</evidence>
<reference evidence="2 3" key="1">
    <citation type="submission" date="2018-10" db="EMBL/GenBank/DDBJ databases">
        <title>Fifty Aureobasidium pullulans genomes reveal a recombining polyextremotolerant generalist.</title>
        <authorList>
            <person name="Gostincar C."/>
            <person name="Turk M."/>
            <person name="Zajc J."/>
            <person name="Gunde-Cimerman N."/>
        </authorList>
    </citation>
    <scope>NUCLEOTIDE SEQUENCE [LARGE SCALE GENOMIC DNA]</scope>
    <source>
        <strain evidence="2 3">EXF-10507</strain>
    </source>
</reference>
<dbReference type="EMBL" id="QZAR01000290">
    <property type="protein sequence ID" value="THW83295.1"/>
    <property type="molecule type" value="Genomic_DNA"/>
</dbReference>